<keyword evidence="4" id="KW-1185">Reference proteome</keyword>
<reference evidence="3 4" key="1">
    <citation type="submission" date="2020-03" db="EMBL/GenBank/DDBJ databases">
        <title>Draft Genome Sequence of 2-Methylisoborneol Producing Pseudanabaena yagii Strain GIHE-NHR1 Isolated from North Han River in South Korea.</title>
        <authorList>
            <person name="Jeong J."/>
        </authorList>
    </citation>
    <scope>NUCLEOTIDE SEQUENCE [LARGE SCALE GENOMIC DNA]</scope>
    <source>
        <strain evidence="3 4">GIHE-NHR1</strain>
    </source>
</reference>
<name>A0ABX1LYC7_9CYAN</name>
<protein>
    <submittedName>
        <fullName evidence="3">TrbI/VirB10 family protein</fullName>
    </submittedName>
</protein>
<keyword evidence="2" id="KW-0472">Membrane</keyword>
<accession>A0ABX1LYC7</accession>
<feature type="transmembrane region" description="Helical" evidence="2">
    <location>
        <begin position="79"/>
        <end position="97"/>
    </location>
</feature>
<keyword evidence="2" id="KW-1133">Transmembrane helix</keyword>
<evidence type="ECO:0000313" key="3">
    <source>
        <dbReference type="EMBL" id="NMF61217.1"/>
    </source>
</evidence>
<gene>
    <name evidence="3" type="ORF">HC246_25135</name>
</gene>
<dbReference type="Pfam" id="PF03743">
    <property type="entry name" value="TrbI"/>
    <property type="match status" value="1"/>
</dbReference>
<evidence type="ECO:0000313" key="4">
    <source>
        <dbReference type="Proteomes" id="UP000738376"/>
    </source>
</evidence>
<dbReference type="Proteomes" id="UP000738376">
    <property type="component" value="Unassembled WGS sequence"/>
</dbReference>
<dbReference type="EMBL" id="JAAVJL010000008">
    <property type="protein sequence ID" value="NMF61217.1"/>
    <property type="molecule type" value="Genomic_DNA"/>
</dbReference>
<keyword evidence="2" id="KW-0812">Transmembrane</keyword>
<proteinExistence type="predicted"/>
<comment type="caution">
    <text evidence="3">The sequence shown here is derived from an EMBL/GenBank/DDBJ whole genome shotgun (WGS) entry which is preliminary data.</text>
</comment>
<evidence type="ECO:0000256" key="1">
    <source>
        <dbReference type="SAM" id="MobiDB-lite"/>
    </source>
</evidence>
<feature type="compositionally biased region" description="Basic and acidic residues" evidence="1">
    <location>
        <begin position="161"/>
        <end position="185"/>
    </location>
</feature>
<organism evidence="3 4">
    <name type="scientific">Pseudanabaena yagii GIHE-NHR1</name>
    <dbReference type="NCBI Taxonomy" id="2722753"/>
    <lineage>
        <taxon>Bacteria</taxon>
        <taxon>Bacillati</taxon>
        <taxon>Cyanobacteriota</taxon>
        <taxon>Cyanophyceae</taxon>
        <taxon>Pseudanabaenales</taxon>
        <taxon>Pseudanabaenaceae</taxon>
        <taxon>Pseudanabaena</taxon>
        <taxon>Pseudanabaena yagii</taxon>
    </lineage>
</organism>
<dbReference type="RefSeq" id="WP_169366163.1">
    <property type="nucleotide sequence ID" value="NZ_JAAVJL010000008.1"/>
</dbReference>
<feature type="region of interest" description="Disordered" evidence="1">
    <location>
        <begin position="150"/>
        <end position="189"/>
    </location>
</feature>
<sequence length="516" mass="53866">MTGVAMITEIAEQPLVDVKATEKVNVKADEIDFAYLTGFQPDVLPYAGGETNDIDEDDDLDPEEHRTIRGLISSPFSKIALVGGAGLFGFLLVGLFMNSVMSSNAKPLDAKSGGKDANAVVASTLDPKDAEIAKFKTDLALGSQLSAGKSKTLRPSVLPKSDSKLDGKDKDKLDPNAAKSSDRALESPVMSNLSAPPLASAPIYPVRQIMSPVEPMVMPSRIFAASPPAEVKNPAEEWQRLASIGSYGNLAAPSEMPKAIAPNPAIASNVSTQSLVIEKPRSDSLTSYLAQSEKSLQATNANTLLVGTTARASLKTALVFSTDGSRVIGSAPGLIPKFIVTLQEAISTADGKVAIPANASLIVVARPLDSKSGLSELDVVGIVINGRELTPPANAITIRGADGAPLIADKYFDRGSEISGMDVGTFLTSALAEVGKLTNSPTSTSSISTLGGSSTVNTAPPPNYLGAALSGGFGILSETLNRRSQQALEEIKTRPNVFFIPAGKELQVFVNQSVTF</sequence>
<dbReference type="InterPro" id="IPR005498">
    <property type="entry name" value="T4SS_VirB10/TraB/TrbI"/>
</dbReference>
<evidence type="ECO:0000256" key="2">
    <source>
        <dbReference type="SAM" id="Phobius"/>
    </source>
</evidence>